<dbReference type="GO" id="GO:0005886">
    <property type="term" value="C:plasma membrane"/>
    <property type="evidence" value="ECO:0007669"/>
    <property type="project" value="TreeGrafter"/>
</dbReference>
<dbReference type="PROSITE" id="PS51779">
    <property type="entry name" value="POTRA"/>
    <property type="match status" value="1"/>
</dbReference>
<evidence type="ECO:0000256" key="8">
    <source>
        <dbReference type="SAM" id="Phobius"/>
    </source>
</evidence>
<dbReference type="InterPro" id="IPR026579">
    <property type="entry name" value="FtsQ"/>
</dbReference>
<dbReference type="InterPro" id="IPR013685">
    <property type="entry name" value="POTRA_FtsQ_type"/>
</dbReference>
<evidence type="ECO:0000256" key="5">
    <source>
        <dbReference type="ARBA" id="ARBA00022989"/>
    </source>
</evidence>
<organism evidence="10">
    <name type="scientific">freshwater metagenome</name>
    <dbReference type="NCBI Taxonomy" id="449393"/>
    <lineage>
        <taxon>unclassified sequences</taxon>
        <taxon>metagenomes</taxon>
        <taxon>ecological metagenomes</taxon>
    </lineage>
</organism>
<keyword evidence="3" id="KW-0132">Cell division</keyword>
<keyword evidence="4 8" id="KW-0812">Transmembrane</keyword>
<keyword evidence="6 8" id="KW-0472">Membrane</keyword>
<sequence>MAERRSGVDPATARSRQRFARRQWARRFLTLRRVGAAVLAVLVVVALVWTVWFSSLLAVDEVSVVGTRDLSVEEVRAAAAVPDGEPLATVDLAAIRTRVESLAAVRSADVTRAWPHGVRIEIEERVAIAVVRIGGALRGMDESGVVFRSYAHAPPGLPRVDILVGTTAEALSESARVIAALPEDLATRVDHVEVQTVDEISLVLRDGRTVVWGSADDSAAKAEVLDVLLGQEAEVYDVSVPGQPTTR</sequence>
<evidence type="ECO:0000256" key="3">
    <source>
        <dbReference type="ARBA" id="ARBA00022618"/>
    </source>
</evidence>
<dbReference type="HAMAP" id="MF_00911">
    <property type="entry name" value="FtsQ_subfam"/>
    <property type="match status" value="1"/>
</dbReference>
<name>A0A6J6NVJ5_9ZZZZ</name>
<dbReference type="PANTHER" id="PTHR37820">
    <property type="entry name" value="CELL DIVISION PROTEIN DIVIB"/>
    <property type="match status" value="1"/>
</dbReference>
<dbReference type="GO" id="GO:0090529">
    <property type="term" value="P:cell septum assembly"/>
    <property type="evidence" value="ECO:0007669"/>
    <property type="project" value="InterPro"/>
</dbReference>
<feature type="transmembrane region" description="Helical" evidence="8">
    <location>
        <begin position="31"/>
        <end position="52"/>
    </location>
</feature>
<protein>
    <submittedName>
        <fullName evidence="10">Unannotated protein</fullName>
    </submittedName>
</protein>
<evidence type="ECO:0000259" key="9">
    <source>
        <dbReference type="PROSITE" id="PS51779"/>
    </source>
</evidence>
<evidence type="ECO:0000256" key="4">
    <source>
        <dbReference type="ARBA" id="ARBA00022692"/>
    </source>
</evidence>
<proteinExistence type="inferred from homology"/>
<evidence type="ECO:0000256" key="2">
    <source>
        <dbReference type="ARBA" id="ARBA00022475"/>
    </source>
</evidence>
<comment type="subcellular location">
    <subcellularLocation>
        <location evidence="1">Membrane</location>
    </subcellularLocation>
</comment>
<accession>A0A6J6NVJ5</accession>
<keyword evidence="2" id="KW-1003">Cell membrane</keyword>
<dbReference type="PANTHER" id="PTHR37820:SF1">
    <property type="entry name" value="CELL DIVISION PROTEIN FTSQ"/>
    <property type="match status" value="1"/>
</dbReference>
<dbReference type="InterPro" id="IPR034746">
    <property type="entry name" value="POTRA"/>
</dbReference>
<feature type="domain" description="POTRA" evidence="9">
    <location>
        <begin position="57"/>
        <end position="125"/>
    </location>
</feature>
<evidence type="ECO:0000256" key="1">
    <source>
        <dbReference type="ARBA" id="ARBA00004370"/>
    </source>
</evidence>
<evidence type="ECO:0000313" key="10">
    <source>
        <dbReference type="EMBL" id="CAB4688648.1"/>
    </source>
</evidence>
<keyword evidence="5 8" id="KW-1133">Transmembrane helix</keyword>
<keyword evidence="7" id="KW-0131">Cell cycle</keyword>
<dbReference type="Gene3D" id="3.10.20.310">
    <property type="entry name" value="membrane protein fhac"/>
    <property type="match status" value="1"/>
</dbReference>
<evidence type="ECO:0000256" key="6">
    <source>
        <dbReference type="ARBA" id="ARBA00023136"/>
    </source>
</evidence>
<gene>
    <name evidence="10" type="ORF">UFOPK2579_00261</name>
</gene>
<dbReference type="Pfam" id="PF08478">
    <property type="entry name" value="POTRA_1"/>
    <property type="match status" value="1"/>
</dbReference>
<dbReference type="EMBL" id="CAEZXR010000018">
    <property type="protein sequence ID" value="CAB4688648.1"/>
    <property type="molecule type" value="Genomic_DNA"/>
</dbReference>
<evidence type="ECO:0000256" key="7">
    <source>
        <dbReference type="ARBA" id="ARBA00023306"/>
    </source>
</evidence>
<dbReference type="InterPro" id="IPR005548">
    <property type="entry name" value="Cell_div_FtsQ/DivIB_C"/>
</dbReference>
<reference evidence="10" key="1">
    <citation type="submission" date="2020-05" db="EMBL/GenBank/DDBJ databases">
        <authorList>
            <person name="Chiriac C."/>
            <person name="Salcher M."/>
            <person name="Ghai R."/>
            <person name="Kavagutti S V."/>
        </authorList>
    </citation>
    <scope>NUCLEOTIDE SEQUENCE</scope>
</reference>
<dbReference type="Pfam" id="PF03799">
    <property type="entry name" value="FtsQ_DivIB_C"/>
    <property type="match status" value="1"/>
</dbReference>
<dbReference type="InterPro" id="IPR050487">
    <property type="entry name" value="FtsQ_DivIB"/>
</dbReference>
<dbReference type="AlphaFoldDB" id="A0A6J6NVJ5"/>